<comment type="cofactor">
    <cofactor evidence="1 6">
        <name>pyridoxal 5'-phosphate</name>
        <dbReference type="ChEBI" id="CHEBI:597326"/>
    </cofactor>
</comment>
<evidence type="ECO:0000256" key="4">
    <source>
        <dbReference type="ARBA" id="ARBA00022679"/>
    </source>
</evidence>
<keyword evidence="5" id="KW-0663">Pyridoxal phosphate</keyword>
<evidence type="ECO:0000313" key="9">
    <source>
        <dbReference type="Proteomes" id="UP000033682"/>
    </source>
</evidence>
<dbReference type="PANTHER" id="PTHR46383:SF4">
    <property type="entry name" value="AMINOTRANSFERASE"/>
    <property type="match status" value="1"/>
</dbReference>
<feature type="domain" description="Aminotransferase class I/classII large" evidence="7">
    <location>
        <begin position="37"/>
        <end position="387"/>
    </location>
</feature>
<keyword evidence="9" id="KW-1185">Reference proteome</keyword>
<comment type="similarity">
    <text evidence="2 6">Belongs to the class-I pyridoxal-phosphate-dependent aminotransferase family.</text>
</comment>
<dbReference type="InterPro" id="IPR015421">
    <property type="entry name" value="PyrdxlP-dep_Trfase_major"/>
</dbReference>
<dbReference type="Proteomes" id="UP000033682">
    <property type="component" value="Unassembled WGS sequence"/>
</dbReference>
<comment type="caution">
    <text evidence="8">The sequence shown here is derived from an EMBL/GenBank/DDBJ whole genome shotgun (WGS) entry which is preliminary data.</text>
</comment>
<dbReference type="InterPro" id="IPR004838">
    <property type="entry name" value="NHTrfase_class1_PyrdxlP-BS"/>
</dbReference>
<sequence length="397" mass="43696">MPTLAKSLSNTINKKINEIPKSEIRAFSNKISQIPGIIKLTVGEPDLQTPERIKRAAIEDIKNDDSHYAPEAGKKEYLNAVSDYLKDSLDVYYNPADEICATVGVTAALNVALMSVLNPGDKVIVPTPVWGVYFGIIKMAGGIPIEVETSEDNFILTADHLKRVMNNEGKGAKAIVITDPSNPTGRVYDKEELEQMAKVITDYNLFALSDEIYAELTYNDKKHYSLAQIIPERTILLSGLSKSFAMTGWRIGYIAGPAEIMKTVVKVSSFLITSVTDNVQIAAAKALEDGEQDYEEARAIYEKRLHIIQTGLEKNGFTMATPEGAFYIFAKIPEHFGSDDVAFATDLANKAKVGVVPGSYFGEGGEGYVRLSYASSEEHLRTAVDRITDYVQDFLNK</sequence>
<name>A0A0F4LSE6_9LACO</name>
<dbReference type="HOGENOM" id="CLU_017584_4_3_9"/>
<dbReference type="GO" id="GO:0008483">
    <property type="term" value="F:transaminase activity"/>
    <property type="evidence" value="ECO:0007669"/>
    <property type="project" value="UniProtKB-KW"/>
</dbReference>
<dbReference type="EMBL" id="JXLG01000005">
    <property type="protein sequence ID" value="KJY61455.1"/>
    <property type="molecule type" value="Genomic_DNA"/>
</dbReference>
<dbReference type="CDD" id="cd00609">
    <property type="entry name" value="AAT_like"/>
    <property type="match status" value="1"/>
</dbReference>
<gene>
    <name evidence="8" type="ORF">JF72_07380</name>
</gene>
<dbReference type="GO" id="GO:0030170">
    <property type="term" value="F:pyridoxal phosphate binding"/>
    <property type="evidence" value="ECO:0007669"/>
    <property type="project" value="InterPro"/>
</dbReference>
<dbReference type="Gene3D" id="3.90.1150.10">
    <property type="entry name" value="Aspartate Aminotransferase, domain 1"/>
    <property type="match status" value="1"/>
</dbReference>
<proteinExistence type="inferred from homology"/>
<dbReference type="PROSITE" id="PS00105">
    <property type="entry name" value="AA_TRANSFER_CLASS_1"/>
    <property type="match status" value="1"/>
</dbReference>
<evidence type="ECO:0000256" key="1">
    <source>
        <dbReference type="ARBA" id="ARBA00001933"/>
    </source>
</evidence>
<dbReference type="SUPFAM" id="SSF53383">
    <property type="entry name" value="PLP-dependent transferases"/>
    <property type="match status" value="1"/>
</dbReference>
<evidence type="ECO:0000256" key="3">
    <source>
        <dbReference type="ARBA" id="ARBA00022576"/>
    </source>
</evidence>
<evidence type="ECO:0000256" key="6">
    <source>
        <dbReference type="RuleBase" id="RU000481"/>
    </source>
</evidence>
<dbReference type="AlphaFoldDB" id="A0A0F4LSE6"/>
<evidence type="ECO:0000259" key="7">
    <source>
        <dbReference type="Pfam" id="PF00155"/>
    </source>
</evidence>
<dbReference type="InterPro" id="IPR015422">
    <property type="entry name" value="PyrdxlP-dep_Trfase_small"/>
</dbReference>
<dbReference type="Pfam" id="PF00155">
    <property type="entry name" value="Aminotran_1_2"/>
    <property type="match status" value="1"/>
</dbReference>
<keyword evidence="3 6" id="KW-0032">Aminotransferase</keyword>
<dbReference type="GO" id="GO:0006520">
    <property type="term" value="P:amino acid metabolic process"/>
    <property type="evidence" value="ECO:0007669"/>
    <property type="project" value="InterPro"/>
</dbReference>
<organism evidence="8 9">
    <name type="scientific">Lactobacillus apis</name>
    <dbReference type="NCBI Taxonomy" id="303541"/>
    <lineage>
        <taxon>Bacteria</taxon>
        <taxon>Bacillati</taxon>
        <taxon>Bacillota</taxon>
        <taxon>Bacilli</taxon>
        <taxon>Lactobacillales</taxon>
        <taxon>Lactobacillaceae</taxon>
        <taxon>Lactobacillus</taxon>
    </lineage>
</organism>
<evidence type="ECO:0000313" key="8">
    <source>
        <dbReference type="EMBL" id="KJY61455.1"/>
    </source>
</evidence>
<dbReference type="Gene3D" id="3.40.640.10">
    <property type="entry name" value="Type I PLP-dependent aspartate aminotransferase-like (Major domain)"/>
    <property type="match status" value="1"/>
</dbReference>
<dbReference type="InterPro" id="IPR015424">
    <property type="entry name" value="PyrdxlP-dep_Trfase"/>
</dbReference>
<evidence type="ECO:0000256" key="2">
    <source>
        <dbReference type="ARBA" id="ARBA00007441"/>
    </source>
</evidence>
<dbReference type="STRING" id="303541.JF72_07380"/>
<dbReference type="InterPro" id="IPR050596">
    <property type="entry name" value="AspAT/PAT-like"/>
</dbReference>
<dbReference type="PANTHER" id="PTHR46383">
    <property type="entry name" value="ASPARTATE AMINOTRANSFERASE"/>
    <property type="match status" value="1"/>
</dbReference>
<dbReference type="RefSeq" id="WP_046306956.1">
    <property type="nucleotide sequence ID" value="NZ_KQ034000.1"/>
</dbReference>
<dbReference type="InterPro" id="IPR004839">
    <property type="entry name" value="Aminotransferase_I/II_large"/>
</dbReference>
<accession>A0A0F4LSE6</accession>
<dbReference type="PATRIC" id="fig|303541.3.peg.895"/>
<dbReference type="EC" id="2.6.1.-" evidence="6"/>
<evidence type="ECO:0000256" key="5">
    <source>
        <dbReference type="ARBA" id="ARBA00022898"/>
    </source>
</evidence>
<protein>
    <recommendedName>
        <fullName evidence="6">Aminotransferase</fullName>
        <ecNumber evidence="6">2.6.1.-</ecNumber>
    </recommendedName>
</protein>
<reference evidence="8 9" key="1">
    <citation type="submission" date="2015-01" db="EMBL/GenBank/DDBJ databases">
        <title>Comparative genomics of the lactic acid bacteria isolated from the honey bee gut.</title>
        <authorList>
            <person name="Ellegaard K.M."/>
            <person name="Tamarit D."/>
            <person name="Javelind E."/>
            <person name="Olofsson T."/>
            <person name="Andersson S.G."/>
            <person name="Vasquez A."/>
        </authorList>
    </citation>
    <scope>NUCLEOTIDE SEQUENCE [LARGE SCALE GENOMIC DNA]</scope>
    <source>
        <strain evidence="8 9">Hma11</strain>
    </source>
</reference>
<keyword evidence="4 6" id="KW-0808">Transferase</keyword>